<comment type="similarity">
    <text evidence="2">Belongs to the GMC oxidoreductase family.</text>
</comment>
<comment type="cofactor">
    <cofactor evidence="1 6">
        <name>FAD</name>
        <dbReference type="ChEBI" id="CHEBI:57692"/>
    </cofactor>
</comment>
<dbReference type="PIRSF" id="PIRSF000137">
    <property type="entry name" value="Alcohol_oxidase"/>
    <property type="match status" value="1"/>
</dbReference>
<feature type="binding site" evidence="6">
    <location>
        <position position="237"/>
    </location>
    <ligand>
        <name>FAD</name>
        <dbReference type="ChEBI" id="CHEBI:57692"/>
    </ligand>
</feature>
<dbReference type="Gene3D" id="3.30.560.10">
    <property type="entry name" value="Glucose Oxidase, domain 3"/>
    <property type="match status" value="1"/>
</dbReference>
<evidence type="ECO:0000313" key="9">
    <source>
        <dbReference type="Proteomes" id="UP001358417"/>
    </source>
</evidence>
<feature type="domain" description="Glucose-methanol-choline oxidoreductase N-terminal" evidence="7">
    <location>
        <begin position="274"/>
        <end position="288"/>
    </location>
</feature>
<dbReference type="Proteomes" id="UP001358417">
    <property type="component" value="Unassembled WGS sequence"/>
</dbReference>
<organism evidence="8 9">
    <name type="scientific">Exophiala bonariae</name>
    <dbReference type="NCBI Taxonomy" id="1690606"/>
    <lineage>
        <taxon>Eukaryota</taxon>
        <taxon>Fungi</taxon>
        <taxon>Dikarya</taxon>
        <taxon>Ascomycota</taxon>
        <taxon>Pezizomycotina</taxon>
        <taxon>Eurotiomycetes</taxon>
        <taxon>Chaetothyriomycetidae</taxon>
        <taxon>Chaetothyriales</taxon>
        <taxon>Herpotrichiellaceae</taxon>
        <taxon>Exophiala</taxon>
    </lineage>
</organism>
<proteinExistence type="inferred from homology"/>
<dbReference type="InterPro" id="IPR000172">
    <property type="entry name" value="GMC_OxRdtase_N"/>
</dbReference>
<dbReference type="Pfam" id="PF00732">
    <property type="entry name" value="GMC_oxred_N"/>
    <property type="match status" value="1"/>
</dbReference>
<evidence type="ECO:0000256" key="6">
    <source>
        <dbReference type="PIRSR" id="PIRSR000137-2"/>
    </source>
</evidence>
<dbReference type="PANTHER" id="PTHR11552">
    <property type="entry name" value="GLUCOSE-METHANOL-CHOLINE GMC OXIDOREDUCTASE"/>
    <property type="match status" value="1"/>
</dbReference>
<accession>A0AAV9NKT2</accession>
<evidence type="ECO:0000313" key="8">
    <source>
        <dbReference type="EMBL" id="KAK5057848.1"/>
    </source>
</evidence>
<dbReference type="GeneID" id="89979999"/>
<protein>
    <recommendedName>
        <fullName evidence="7">Glucose-methanol-choline oxidoreductase N-terminal domain-containing protein</fullName>
    </recommendedName>
</protein>
<keyword evidence="3" id="KW-0285">Flavoprotein</keyword>
<evidence type="ECO:0000256" key="2">
    <source>
        <dbReference type="ARBA" id="ARBA00010790"/>
    </source>
</evidence>
<dbReference type="PANTHER" id="PTHR11552:SF147">
    <property type="entry name" value="CHOLINE DEHYDROGENASE, MITOCHONDRIAL"/>
    <property type="match status" value="1"/>
</dbReference>
<dbReference type="InterPro" id="IPR012132">
    <property type="entry name" value="GMC_OxRdtase"/>
</dbReference>
<keyword evidence="9" id="KW-1185">Reference proteome</keyword>
<dbReference type="InterPro" id="IPR036188">
    <property type="entry name" value="FAD/NAD-bd_sf"/>
</dbReference>
<sequence length="581" mass="63487">MDGTLIFDYIVCGGGTSGCVVASTLASNLNVSVLLVEAGRDATAPSDVLIPGKYVHQLSADPEGLWQLPTVPQKELGGRSILFLRGKQLGGSSAINYMALARGPAADYDEWARLTEDDSWAWKNILPLMKQLEDFRPSRPCGFEQYADPDLSCHGAGGPIKVGFGDVMTPGVDTFIQACGETGIPLCKDNNAGDPVGVSLAQFNTGGGIRSYAANAFLDQQKQESLPNLKILTNTDVDQVMFDNKKAKGVKLHNKVDSTTLEAFCRKEVIICQGTFGSPQLLMLSGVGRKHELEQLGIQSVLDNPEVGQNMLDHSILTIEYQVRDSSPAHNQIFANPKLLAEADAQYAKDRTGPHNTFGTSGSVAFPKIQDLFQSSEFETLDEKTKNFMLEKTRPSAEIWLGSGPAAFETGSPQETYMTHELLLQNNLSRGTVSLQSANPRDLPRIDPRFLQHPYDKRIAIETVRKAIAIGRTRAYRSNIQRMVHGPNGDDDESILRFVRTNLGQGYHSLGTCRMGPLRNSQAVVDRYFRVIGVEGLRVADLSVCPILTSNHTQINAYLIGQRCANTILHDGELGKPLELV</sequence>
<feature type="active site" description="Proton donor" evidence="5">
    <location>
        <position position="508"/>
    </location>
</feature>
<dbReference type="InterPro" id="IPR007867">
    <property type="entry name" value="GMC_OxRtase_C"/>
</dbReference>
<dbReference type="EMBL" id="JAVRRD010000006">
    <property type="protein sequence ID" value="KAK5057848.1"/>
    <property type="molecule type" value="Genomic_DNA"/>
</dbReference>
<comment type="caution">
    <text evidence="8">The sequence shown here is derived from an EMBL/GenBank/DDBJ whole genome shotgun (WGS) entry which is preliminary data.</text>
</comment>
<dbReference type="RefSeq" id="XP_064708966.1">
    <property type="nucleotide sequence ID" value="XM_064855377.1"/>
</dbReference>
<dbReference type="Pfam" id="PF05199">
    <property type="entry name" value="GMC_oxred_C"/>
    <property type="match status" value="1"/>
</dbReference>
<dbReference type="Gene3D" id="3.50.50.60">
    <property type="entry name" value="FAD/NAD(P)-binding domain"/>
    <property type="match status" value="1"/>
</dbReference>
<dbReference type="PROSITE" id="PS00624">
    <property type="entry name" value="GMC_OXRED_2"/>
    <property type="match status" value="1"/>
</dbReference>
<reference evidence="8 9" key="1">
    <citation type="submission" date="2023-08" db="EMBL/GenBank/DDBJ databases">
        <title>Black Yeasts Isolated from many extreme environments.</title>
        <authorList>
            <person name="Coleine C."/>
            <person name="Stajich J.E."/>
            <person name="Selbmann L."/>
        </authorList>
    </citation>
    <scope>NUCLEOTIDE SEQUENCE [LARGE SCALE GENOMIC DNA]</scope>
    <source>
        <strain evidence="8 9">CCFEE 5792</strain>
    </source>
</reference>
<evidence type="ECO:0000256" key="5">
    <source>
        <dbReference type="PIRSR" id="PIRSR000137-1"/>
    </source>
</evidence>
<keyword evidence="4 6" id="KW-0274">FAD</keyword>
<feature type="active site" description="Proton acceptor" evidence="5">
    <location>
        <position position="552"/>
    </location>
</feature>
<evidence type="ECO:0000256" key="3">
    <source>
        <dbReference type="ARBA" id="ARBA00022630"/>
    </source>
</evidence>
<evidence type="ECO:0000256" key="4">
    <source>
        <dbReference type="ARBA" id="ARBA00022827"/>
    </source>
</evidence>
<dbReference type="SUPFAM" id="SSF51905">
    <property type="entry name" value="FAD/NAD(P)-binding domain"/>
    <property type="match status" value="1"/>
</dbReference>
<dbReference type="GO" id="GO:0050660">
    <property type="term" value="F:flavin adenine dinucleotide binding"/>
    <property type="evidence" value="ECO:0007669"/>
    <property type="project" value="InterPro"/>
</dbReference>
<evidence type="ECO:0000256" key="1">
    <source>
        <dbReference type="ARBA" id="ARBA00001974"/>
    </source>
</evidence>
<feature type="binding site" evidence="6">
    <location>
        <begin position="16"/>
        <end position="17"/>
    </location>
    <ligand>
        <name>FAD</name>
        <dbReference type="ChEBI" id="CHEBI:57692"/>
    </ligand>
</feature>
<dbReference type="GO" id="GO:0016614">
    <property type="term" value="F:oxidoreductase activity, acting on CH-OH group of donors"/>
    <property type="evidence" value="ECO:0007669"/>
    <property type="project" value="InterPro"/>
</dbReference>
<dbReference type="AlphaFoldDB" id="A0AAV9NKT2"/>
<evidence type="ECO:0000259" key="7">
    <source>
        <dbReference type="PROSITE" id="PS00624"/>
    </source>
</evidence>
<dbReference type="SUPFAM" id="SSF54373">
    <property type="entry name" value="FAD-linked reductases, C-terminal domain"/>
    <property type="match status" value="1"/>
</dbReference>
<name>A0AAV9NKT2_9EURO</name>
<gene>
    <name evidence="8" type="ORF">LTR84_011849</name>
</gene>